<dbReference type="InterPro" id="IPR016169">
    <property type="entry name" value="FAD-bd_PCMH_sub2"/>
</dbReference>
<evidence type="ECO:0000259" key="3">
    <source>
        <dbReference type="PROSITE" id="PS51387"/>
    </source>
</evidence>
<dbReference type="InterPro" id="IPR010031">
    <property type="entry name" value="FAD_lactone_oxidase-like"/>
</dbReference>
<dbReference type="Pfam" id="PF01565">
    <property type="entry name" value="FAD_binding_4"/>
    <property type="match status" value="1"/>
</dbReference>
<evidence type="ECO:0000256" key="2">
    <source>
        <dbReference type="ARBA" id="ARBA00023002"/>
    </source>
</evidence>
<dbReference type="InterPro" id="IPR016171">
    <property type="entry name" value="Vanillyl_alc_oxidase_C-sub2"/>
</dbReference>
<dbReference type="InterPro" id="IPR016167">
    <property type="entry name" value="FAD-bd_PCMH_sub1"/>
</dbReference>
<keyword evidence="1" id="KW-0285">Flavoprotein</keyword>
<dbReference type="InterPro" id="IPR007173">
    <property type="entry name" value="ALO_C"/>
</dbReference>
<dbReference type="Proteomes" id="UP000644693">
    <property type="component" value="Unassembled WGS sequence"/>
</dbReference>
<dbReference type="PROSITE" id="PS51387">
    <property type="entry name" value="FAD_PCMH"/>
    <property type="match status" value="1"/>
</dbReference>
<proteinExistence type="predicted"/>
<keyword evidence="1" id="KW-0274">FAD</keyword>
<dbReference type="InterPro" id="IPR006094">
    <property type="entry name" value="Oxid_FAD_bind_N"/>
</dbReference>
<dbReference type="Gene3D" id="3.30.43.10">
    <property type="entry name" value="Uridine Diphospho-n-acetylenolpyruvylglucosamine Reductase, domain 2"/>
    <property type="match status" value="1"/>
</dbReference>
<evidence type="ECO:0000313" key="5">
    <source>
        <dbReference type="Proteomes" id="UP000644693"/>
    </source>
</evidence>
<name>A0A918XFD6_9GAMM</name>
<evidence type="ECO:0000256" key="1">
    <source>
        <dbReference type="ARBA" id="ARBA00022827"/>
    </source>
</evidence>
<dbReference type="PANTHER" id="PTHR43762">
    <property type="entry name" value="L-GULONOLACTONE OXIDASE"/>
    <property type="match status" value="1"/>
</dbReference>
<accession>A0A918XFD6</accession>
<dbReference type="AlphaFoldDB" id="A0A918XFD6"/>
<organism evidence="4 5">
    <name type="scientific">Parahalioglobus pacificus</name>
    <dbReference type="NCBI Taxonomy" id="930806"/>
    <lineage>
        <taxon>Bacteria</taxon>
        <taxon>Pseudomonadati</taxon>
        <taxon>Pseudomonadota</taxon>
        <taxon>Gammaproteobacteria</taxon>
        <taxon>Cellvibrionales</taxon>
        <taxon>Halieaceae</taxon>
        <taxon>Parahalioglobus</taxon>
    </lineage>
</organism>
<gene>
    <name evidence="4" type="ORF">GCM10007053_09450</name>
</gene>
<dbReference type="GO" id="GO:0003885">
    <property type="term" value="F:D-arabinono-1,4-lactone oxidase activity"/>
    <property type="evidence" value="ECO:0007669"/>
    <property type="project" value="InterPro"/>
</dbReference>
<reference evidence="4" key="2">
    <citation type="submission" date="2020-09" db="EMBL/GenBank/DDBJ databases">
        <authorList>
            <person name="Sun Q."/>
            <person name="Kim S."/>
        </authorList>
    </citation>
    <scope>NUCLEOTIDE SEQUENCE</scope>
    <source>
        <strain evidence="4">KCTC 23430</strain>
    </source>
</reference>
<dbReference type="GO" id="GO:0071949">
    <property type="term" value="F:FAD binding"/>
    <property type="evidence" value="ECO:0007669"/>
    <property type="project" value="InterPro"/>
</dbReference>
<dbReference type="PANTHER" id="PTHR43762:SF1">
    <property type="entry name" value="D-ARABINONO-1,4-LACTONE OXIDASE"/>
    <property type="match status" value="1"/>
</dbReference>
<dbReference type="InterPro" id="IPR016166">
    <property type="entry name" value="FAD-bd_PCMH"/>
</dbReference>
<keyword evidence="5" id="KW-1185">Reference proteome</keyword>
<comment type="caution">
    <text evidence="4">The sequence shown here is derived from an EMBL/GenBank/DDBJ whole genome shotgun (WGS) entry which is preliminary data.</text>
</comment>
<protein>
    <submittedName>
        <fullName evidence="4">Oxidoreductase</fullName>
    </submittedName>
</protein>
<keyword evidence="2" id="KW-0560">Oxidoreductase</keyword>
<dbReference type="Pfam" id="PF04030">
    <property type="entry name" value="ALO"/>
    <property type="match status" value="1"/>
</dbReference>
<dbReference type="SUPFAM" id="SSF56176">
    <property type="entry name" value="FAD-binding/transporter-associated domain-like"/>
    <property type="match status" value="1"/>
</dbReference>
<dbReference type="GO" id="GO:0016020">
    <property type="term" value="C:membrane"/>
    <property type="evidence" value="ECO:0007669"/>
    <property type="project" value="InterPro"/>
</dbReference>
<sequence length="470" mass="51658">MQRRQFLRQSALLGAGAVVGTTTGCDQVDTEPQSPISFTPGEPVPWINWAGNEHCYPQWREAPATTEQLVDVMKSARGVIRAVGSGHSFSAVVPTDDTLVSTDLLSGLVAHDPATMQATLLGGTTLHDSGPLLDAVGQAMPNLPDMDYPTIAGSIASSVHATGAEFGSTSSYVVAMKLVTPGGDVIECSADKNPEIFQAARTSLGALGIVSEVTLQNQAPFNLTEVNGVAPAQEVWSTLEDRVKDNRHFELFTIPYSDLILTVTTNEAKPGDKNVGEEDPQAVNSLRAAFDATAWVPLVGSALYDKLLQIAMGEAGETVRTGKSFQVFSHVRIVRFREMEYTVPAEAGPACMQEIMAKIRKERIPLSFPFEYRYVKGDDIWLSMFEGRDGCSISIHQYGDLDYKKAFAEIEPIFWKYDGRPHWGKIHTLDAERLSQLYPRHWQDFQEVRKSLDPEGRMMNAHLKHVFGEV</sequence>
<evidence type="ECO:0000313" key="4">
    <source>
        <dbReference type="EMBL" id="GHD29259.1"/>
    </source>
</evidence>
<dbReference type="PIRSF" id="PIRSF000136">
    <property type="entry name" value="LGO_GLO"/>
    <property type="match status" value="1"/>
</dbReference>
<dbReference type="PROSITE" id="PS51257">
    <property type="entry name" value="PROKAR_LIPOPROTEIN"/>
    <property type="match status" value="1"/>
</dbReference>
<dbReference type="InterPro" id="IPR036318">
    <property type="entry name" value="FAD-bd_PCMH-like_sf"/>
</dbReference>
<dbReference type="Gene3D" id="1.10.45.10">
    <property type="entry name" value="Vanillyl-alcohol Oxidase, Chain A, domain 4"/>
    <property type="match status" value="1"/>
</dbReference>
<dbReference type="NCBIfam" id="TIGR01679">
    <property type="entry name" value="bact_FAD_ox"/>
    <property type="match status" value="1"/>
</dbReference>
<reference evidence="4" key="1">
    <citation type="journal article" date="2014" name="Int. J. Syst. Evol. Microbiol.">
        <title>Complete genome sequence of Corynebacterium casei LMG S-19264T (=DSM 44701T), isolated from a smear-ripened cheese.</title>
        <authorList>
            <consortium name="US DOE Joint Genome Institute (JGI-PGF)"/>
            <person name="Walter F."/>
            <person name="Albersmeier A."/>
            <person name="Kalinowski J."/>
            <person name="Ruckert C."/>
        </authorList>
    </citation>
    <scope>NUCLEOTIDE SEQUENCE</scope>
    <source>
        <strain evidence="4">KCTC 23430</strain>
    </source>
</reference>
<dbReference type="Gene3D" id="3.30.70.2520">
    <property type="match status" value="1"/>
</dbReference>
<dbReference type="Gene3D" id="3.30.465.10">
    <property type="match status" value="1"/>
</dbReference>
<feature type="domain" description="FAD-binding PCMH-type" evidence="3">
    <location>
        <begin position="52"/>
        <end position="220"/>
    </location>
</feature>
<dbReference type="EMBL" id="BMYM01000001">
    <property type="protein sequence ID" value="GHD29259.1"/>
    <property type="molecule type" value="Genomic_DNA"/>
</dbReference>
<dbReference type="RefSeq" id="WP_189475597.1">
    <property type="nucleotide sequence ID" value="NZ_BMYM01000001.1"/>
</dbReference>